<dbReference type="EMBL" id="MLCO01000183">
    <property type="protein sequence ID" value="ONG50633.1"/>
    <property type="molecule type" value="Genomic_DNA"/>
</dbReference>
<keyword evidence="2" id="KW-1185">Reference proteome</keyword>
<evidence type="ECO:0000313" key="1">
    <source>
        <dbReference type="EMBL" id="ONG50633.1"/>
    </source>
</evidence>
<dbReference type="Proteomes" id="UP000188879">
    <property type="component" value="Unassembled WGS sequence"/>
</dbReference>
<organism evidence="1 2">
    <name type="scientific">Teichococcus deserti</name>
    <dbReference type="NCBI Taxonomy" id="1817963"/>
    <lineage>
        <taxon>Bacteria</taxon>
        <taxon>Pseudomonadati</taxon>
        <taxon>Pseudomonadota</taxon>
        <taxon>Alphaproteobacteria</taxon>
        <taxon>Acetobacterales</taxon>
        <taxon>Roseomonadaceae</taxon>
        <taxon>Roseomonas</taxon>
    </lineage>
</organism>
<comment type="caution">
    <text evidence="1">The sequence shown here is derived from an EMBL/GenBank/DDBJ whole genome shotgun (WGS) entry which is preliminary data.</text>
</comment>
<evidence type="ECO:0000313" key="2">
    <source>
        <dbReference type="Proteomes" id="UP000188879"/>
    </source>
</evidence>
<dbReference type="RefSeq" id="WP_076958629.1">
    <property type="nucleotide sequence ID" value="NZ_MLCO01000183.1"/>
</dbReference>
<accession>A0A1V2GZE1</accession>
<reference evidence="1 2" key="1">
    <citation type="submission" date="2016-10" db="EMBL/GenBank/DDBJ databases">
        <title>Draft Genome sequence of Roseomonas sp. strain M3.</title>
        <authorList>
            <person name="Subhash Y."/>
            <person name="Lee S."/>
        </authorList>
    </citation>
    <scope>NUCLEOTIDE SEQUENCE [LARGE SCALE GENOMIC DNA]</scope>
    <source>
        <strain evidence="1 2">M3</strain>
    </source>
</reference>
<dbReference type="AlphaFoldDB" id="A0A1V2GZE1"/>
<name>A0A1V2GZE1_9PROT</name>
<proteinExistence type="predicted"/>
<protein>
    <submittedName>
        <fullName evidence="1">Uncharacterized protein</fullName>
    </submittedName>
</protein>
<sequence length="80" mass="8224">MDMEEALRRGVARLDGQPERLLSHARALAGQGAPAAAVIGAEGSASAPLDPVATWKASRAALGASHTLLSEAIALLARRR</sequence>
<gene>
    <name evidence="1" type="ORF">BKE38_17610</name>
</gene>